<evidence type="ECO:0000256" key="10">
    <source>
        <dbReference type="ARBA" id="ARBA00023136"/>
    </source>
</evidence>
<dbReference type="PROSITE" id="PS51012">
    <property type="entry name" value="ABC_TM2"/>
    <property type="match status" value="1"/>
</dbReference>
<evidence type="ECO:0000256" key="6">
    <source>
        <dbReference type="ARBA" id="ARBA00022692"/>
    </source>
</evidence>
<evidence type="ECO:0000259" key="12">
    <source>
        <dbReference type="PROSITE" id="PS51012"/>
    </source>
</evidence>
<dbReference type="GO" id="GO:0043190">
    <property type="term" value="C:ATP-binding cassette (ABC) transporter complex"/>
    <property type="evidence" value="ECO:0007669"/>
    <property type="project" value="InterPro"/>
</dbReference>
<dbReference type="Pfam" id="PF01061">
    <property type="entry name" value="ABC2_membrane"/>
    <property type="match status" value="1"/>
</dbReference>
<dbReference type="PANTHER" id="PTHR30413:SF10">
    <property type="entry name" value="CAPSULE POLYSACCHARIDE EXPORT INNER-MEMBRANE PROTEIN CTRC"/>
    <property type="match status" value="1"/>
</dbReference>
<keyword evidence="4 11" id="KW-1003">Cell membrane</keyword>
<keyword evidence="8 11" id="KW-1133">Transmembrane helix</keyword>
<dbReference type="GO" id="GO:0015920">
    <property type="term" value="P:lipopolysaccharide transport"/>
    <property type="evidence" value="ECO:0007669"/>
    <property type="project" value="TreeGrafter"/>
</dbReference>
<evidence type="ECO:0000256" key="9">
    <source>
        <dbReference type="ARBA" id="ARBA00023047"/>
    </source>
</evidence>
<protein>
    <recommendedName>
        <fullName evidence="11">Transport permease protein</fullName>
    </recommendedName>
</protein>
<evidence type="ECO:0000256" key="3">
    <source>
        <dbReference type="ARBA" id="ARBA00022448"/>
    </source>
</evidence>
<feature type="transmembrane region" description="Helical" evidence="11">
    <location>
        <begin position="244"/>
        <end position="265"/>
    </location>
</feature>
<evidence type="ECO:0000313" key="14">
    <source>
        <dbReference type="Proteomes" id="UP000005317"/>
    </source>
</evidence>
<keyword evidence="10 11" id="KW-0472">Membrane</keyword>
<feature type="transmembrane region" description="Helical" evidence="11">
    <location>
        <begin position="157"/>
        <end position="176"/>
    </location>
</feature>
<keyword evidence="5" id="KW-0762">Sugar transport</keyword>
<evidence type="ECO:0000256" key="2">
    <source>
        <dbReference type="ARBA" id="ARBA00007783"/>
    </source>
</evidence>
<proteinExistence type="inferred from homology"/>
<evidence type="ECO:0000256" key="7">
    <source>
        <dbReference type="ARBA" id="ARBA00022903"/>
    </source>
</evidence>
<dbReference type="GO" id="GO:0015774">
    <property type="term" value="P:polysaccharide transport"/>
    <property type="evidence" value="ECO:0007669"/>
    <property type="project" value="UniProtKB-KW"/>
</dbReference>
<reference evidence="14" key="1">
    <citation type="journal article" date="2011" name="Stand. Genomic Sci.">
        <title>Genome sequence of the filamentous, gliding Thiothrix nivea neotype strain (JP2(T)).</title>
        <authorList>
            <person name="Lapidus A."/>
            <person name="Nolan M."/>
            <person name="Lucas S."/>
            <person name="Glavina Del Rio T."/>
            <person name="Tice H."/>
            <person name="Cheng J.F."/>
            <person name="Tapia R."/>
            <person name="Han C."/>
            <person name="Goodwin L."/>
            <person name="Pitluck S."/>
            <person name="Liolios K."/>
            <person name="Pagani I."/>
            <person name="Ivanova N."/>
            <person name="Huntemann M."/>
            <person name="Mavromatis K."/>
            <person name="Mikhailova N."/>
            <person name="Pati A."/>
            <person name="Chen A."/>
            <person name="Palaniappan K."/>
            <person name="Land M."/>
            <person name="Brambilla E.M."/>
            <person name="Rohde M."/>
            <person name="Abt B."/>
            <person name="Verbarg S."/>
            <person name="Goker M."/>
            <person name="Bristow J."/>
            <person name="Eisen J.A."/>
            <person name="Markowitz V."/>
            <person name="Hugenholtz P."/>
            <person name="Kyrpides N.C."/>
            <person name="Klenk H.P."/>
            <person name="Woyke T."/>
        </authorList>
    </citation>
    <scope>NUCLEOTIDE SEQUENCE [LARGE SCALE GENOMIC DNA]</scope>
    <source>
        <strain evidence="14">ATCC 35100 / DSM 5205 / JP2</strain>
    </source>
</reference>
<feature type="transmembrane region" description="Helical" evidence="11">
    <location>
        <begin position="122"/>
        <end position="145"/>
    </location>
</feature>
<feature type="domain" description="ABC transmembrane type-2" evidence="12">
    <location>
        <begin position="42"/>
        <end position="268"/>
    </location>
</feature>
<evidence type="ECO:0000256" key="8">
    <source>
        <dbReference type="ARBA" id="ARBA00022989"/>
    </source>
</evidence>
<evidence type="ECO:0000313" key="13">
    <source>
        <dbReference type="EMBL" id="EIJ35970.1"/>
    </source>
</evidence>
<comment type="subcellular location">
    <subcellularLocation>
        <location evidence="11">Cell inner membrane</location>
        <topology evidence="11">Multi-pass membrane protein</topology>
    </subcellularLocation>
    <subcellularLocation>
        <location evidence="1">Cell membrane</location>
        <topology evidence="1">Multi-pass membrane protein</topology>
    </subcellularLocation>
</comment>
<dbReference type="PIRSF" id="PIRSF006648">
    <property type="entry name" value="DrrB"/>
    <property type="match status" value="1"/>
</dbReference>
<accession>A0A656HKX5</accession>
<evidence type="ECO:0000256" key="1">
    <source>
        <dbReference type="ARBA" id="ARBA00004651"/>
    </source>
</evidence>
<dbReference type="EMBL" id="JH651384">
    <property type="protein sequence ID" value="EIJ35970.1"/>
    <property type="molecule type" value="Genomic_DNA"/>
</dbReference>
<sequence length="276" mass="31037">MKLYQSLPTSPMAILQSLWRHRQLVWQMSKREVVGRYRGSMAGLAWSFFNPIFMLLVYTFVFSVVFESRWEEGIEGGRGNFAVILFAGLLVHGLFAECVNRAPSLVLNNANYVKKVVFPLEILPWATLVSALFHTAISILVLLVAEWVIVGGIPWTVVLLPLVLLPFVVGIMGVSWMLASLGVYLRDVAQITGMLTSVLLFMSPVFYPLSKLPQQFQPWLLLNPLAFIIEQTRQVLVFGKLPDWGGLLVYSLIACLIAWLGFAWFQKTRGGFADVL</sequence>
<keyword evidence="3 11" id="KW-0813">Transport</keyword>
<evidence type="ECO:0000256" key="11">
    <source>
        <dbReference type="RuleBase" id="RU361157"/>
    </source>
</evidence>
<feature type="transmembrane region" description="Helical" evidence="11">
    <location>
        <begin position="78"/>
        <end position="102"/>
    </location>
</feature>
<feature type="transmembrane region" description="Helical" evidence="11">
    <location>
        <begin position="44"/>
        <end position="66"/>
    </location>
</feature>
<feature type="transmembrane region" description="Helical" evidence="11">
    <location>
        <begin position="188"/>
        <end position="207"/>
    </location>
</feature>
<keyword evidence="9" id="KW-0625">Polysaccharide transport</keyword>
<dbReference type="InterPro" id="IPR047817">
    <property type="entry name" value="ABC2_TM_bact-type"/>
</dbReference>
<dbReference type="PRINTS" id="PR00164">
    <property type="entry name" value="ABC2TRNSPORT"/>
</dbReference>
<dbReference type="OrthoDB" id="9786910at2"/>
<gene>
    <name evidence="13" type="ORF">Thini_3458</name>
</gene>
<dbReference type="GO" id="GO:0140359">
    <property type="term" value="F:ABC-type transporter activity"/>
    <property type="evidence" value="ECO:0007669"/>
    <property type="project" value="InterPro"/>
</dbReference>
<dbReference type="PANTHER" id="PTHR30413">
    <property type="entry name" value="INNER MEMBRANE TRANSPORT PERMEASE"/>
    <property type="match status" value="1"/>
</dbReference>
<evidence type="ECO:0000256" key="4">
    <source>
        <dbReference type="ARBA" id="ARBA00022475"/>
    </source>
</evidence>
<keyword evidence="7" id="KW-0972">Capsule biogenesis/degradation</keyword>
<keyword evidence="6 11" id="KW-0812">Transmembrane</keyword>
<dbReference type="Proteomes" id="UP000005317">
    <property type="component" value="Unassembled WGS sequence"/>
</dbReference>
<organism evidence="13 14">
    <name type="scientific">Thiothrix nivea (strain ATCC 35100 / DSM 5205 / JP2)</name>
    <dbReference type="NCBI Taxonomy" id="870187"/>
    <lineage>
        <taxon>Bacteria</taxon>
        <taxon>Pseudomonadati</taxon>
        <taxon>Pseudomonadota</taxon>
        <taxon>Gammaproteobacteria</taxon>
        <taxon>Thiotrichales</taxon>
        <taxon>Thiotrichaceae</taxon>
        <taxon>Thiothrix</taxon>
    </lineage>
</organism>
<evidence type="ECO:0000256" key="5">
    <source>
        <dbReference type="ARBA" id="ARBA00022597"/>
    </source>
</evidence>
<dbReference type="InterPro" id="IPR000412">
    <property type="entry name" value="ABC_2_transport"/>
</dbReference>
<dbReference type="RefSeq" id="WP_002709864.1">
    <property type="nucleotide sequence ID" value="NZ_JH651384.1"/>
</dbReference>
<comment type="similarity">
    <text evidence="2 11">Belongs to the ABC-2 integral membrane protein family.</text>
</comment>
<dbReference type="InterPro" id="IPR013525">
    <property type="entry name" value="ABC2_TM"/>
</dbReference>
<dbReference type="AlphaFoldDB" id="A0A656HKX5"/>
<keyword evidence="14" id="KW-1185">Reference proteome</keyword>
<name>A0A656HKX5_THINJ</name>